<comment type="subcellular location">
    <subcellularLocation>
        <location evidence="1 6">Cytoplasm</location>
        <location evidence="1 6">Cytosol</location>
    </subcellularLocation>
</comment>
<dbReference type="KEGG" id="pswu:SY83_11020"/>
<dbReference type="NCBIfam" id="TIGR00208">
    <property type="entry name" value="fliS"/>
    <property type="match status" value="1"/>
</dbReference>
<keyword evidence="8" id="KW-1185">Reference proteome</keyword>
<evidence type="ECO:0000313" key="8">
    <source>
        <dbReference type="Proteomes" id="UP000076927"/>
    </source>
</evidence>
<keyword evidence="4 6" id="KW-1005">Bacterial flagellum biogenesis</keyword>
<evidence type="ECO:0000256" key="2">
    <source>
        <dbReference type="ARBA" id="ARBA00008787"/>
    </source>
</evidence>
<dbReference type="InterPro" id="IPR036584">
    <property type="entry name" value="FliS_sf"/>
</dbReference>
<dbReference type="EMBL" id="CP011388">
    <property type="protein sequence ID" value="ANE48866.1"/>
    <property type="molecule type" value="Genomic_DNA"/>
</dbReference>
<dbReference type="GO" id="GO:0071973">
    <property type="term" value="P:bacterial-type flagellum-dependent cell motility"/>
    <property type="evidence" value="ECO:0007669"/>
    <property type="project" value="TreeGrafter"/>
</dbReference>
<dbReference type="Proteomes" id="UP000076927">
    <property type="component" value="Chromosome"/>
</dbReference>
<dbReference type="SUPFAM" id="SSF101116">
    <property type="entry name" value="Flagellar export chaperone FliS"/>
    <property type="match status" value="1"/>
</dbReference>
<dbReference type="InterPro" id="IPR003713">
    <property type="entry name" value="FliS"/>
</dbReference>
<evidence type="ECO:0000256" key="5">
    <source>
        <dbReference type="ARBA" id="ARBA00023186"/>
    </source>
</evidence>
<dbReference type="PANTHER" id="PTHR34773:SF1">
    <property type="entry name" value="FLAGELLAR SECRETION CHAPERONE FLIS"/>
    <property type="match status" value="1"/>
</dbReference>
<keyword evidence="5" id="KW-0143">Chaperone</keyword>
<evidence type="ECO:0000256" key="6">
    <source>
        <dbReference type="PIRNR" id="PIRNR039090"/>
    </source>
</evidence>
<protein>
    <recommendedName>
        <fullName evidence="6">Flagellar secretion chaperone FliS</fullName>
    </recommendedName>
</protein>
<dbReference type="PATRIC" id="fig|1178515.4.peg.2212"/>
<dbReference type="GO" id="GO:0044780">
    <property type="term" value="P:bacterial-type flagellum assembly"/>
    <property type="evidence" value="ECO:0007669"/>
    <property type="project" value="InterPro"/>
</dbReference>
<name>A0A172TPG3_9BACL</name>
<dbReference type="GO" id="GO:0005829">
    <property type="term" value="C:cytosol"/>
    <property type="evidence" value="ECO:0007669"/>
    <property type="project" value="UniProtKB-SubCell"/>
</dbReference>
<dbReference type="Gene3D" id="1.20.120.340">
    <property type="entry name" value="Flagellar protein FliS"/>
    <property type="match status" value="1"/>
</dbReference>
<evidence type="ECO:0000256" key="1">
    <source>
        <dbReference type="ARBA" id="ARBA00004514"/>
    </source>
</evidence>
<proteinExistence type="inferred from homology"/>
<dbReference type="Pfam" id="PF02561">
    <property type="entry name" value="FliS"/>
    <property type="match status" value="1"/>
</dbReference>
<dbReference type="OrthoDB" id="1524959at2"/>
<dbReference type="PIRSF" id="PIRSF039090">
    <property type="entry name" value="Flis"/>
    <property type="match status" value="1"/>
</dbReference>
<evidence type="ECO:0000313" key="7">
    <source>
        <dbReference type="EMBL" id="ANE48866.1"/>
    </source>
</evidence>
<comment type="similarity">
    <text evidence="2 6">Belongs to the FliS family.</text>
</comment>
<dbReference type="PANTHER" id="PTHR34773">
    <property type="entry name" value="FLAGELLAR SECRETION CHAPERONE FLIS"/>
    <property type="match status" value="1"/>
</dbReference>
<dbReference type="STRING" id="1178515.SY83_11020"/>
<keyword evidence="3 6" id="KW-0963">Cytoplasm</keyword>
<reference evidence="7 8" key="1">
    <citation type="submission" date="2015-01" db="EMBL/GenBank/DDBJ databases">
        <title>Paenibacillus swuensis/DY6/whole genome sequencing.</title>
        <authorList>
            <person name="Kim M.K."/>
            <person name="Srinivasan S."/>
            <person name="Lee J.-J."/>
        </authorList>
    </citation>
    <scope>NUCLEOTIDE SEQUENCE [LARGE SCALE GENOMIC DNA]</scope>
    <source>
        <strain evidence="7 8">DY6</strain>
    </source>
</reference>
<accession>A0A172TPG3</accession>
<organism evidence="7 8">
    <name type="scientific">Paenibacillus swuensis</name>
    <dbReference type="NCBI Taxonomy" id="1178515"/>
    <lineage>
        <taxon>Bacteria</taxon>
        <taxon>Bacillati</taxon>
        <taxon>Bacillota</taxon>
        <taxon>Bacilli</taxon>
        <taxon>Bacillales</taxon>
        <taxon>Paenibacillaceae</taxon>
        <taxon>Paenibacillus</taxon>
    </lineage>
</organism>
<evidence type="ECO:0000256" key="4">
    <source>
        <dbReference type="ARBA" id="ARBA00022795"/>
    </source>
</evidence>
<gene>
    <name evidence="7" type="ORF">SY83_11020</name>
</gene>
<evidence type="ECO:0000256" key="3">
    <source>
        <dbReference type="ARBA" id="ARBA00022490"/>
    </source>
</evidence>
<sequence>MRNTYTQNTTLTSTPNQLLLMLYDGAIRFCKLGIEGIESNNYELANTNLCKAQAIIYEFISSLDMKQPVSKDLLVMYEYIIHLLVQGNVKKDLILITEALGYIEELRETWAEASRLAGSMKPSNHYV</sequence>
<dbReference type="AlphaFoldDB" id="A0A172TPG3"/>
<dbReference type="CDD" id="cd16098">
    <property type="entry name" value="FliS"/>
    <property type="match status" value="1"/>
</dbReference>